<dbReference type="Proteomes" id="UP000235371">
    <property type="component" value="Unassembled WGS sequence"/>
</dbReference>
<organism evidence="3 4">
    <name type="scientific">Hyaloscypha bicolor E</name>
    <dbReference type="NCBI Taxonomy" id="1095630"/>
    <lineage>
        <taxon>Eukaryota</taxon>
        <taxon>Fungi</taxon>
        <taxon>Dikarya</taxon>
        <taxon>Ascomycota</taxon>
        <taxon>Pezizomycotina</taxon>
        <taxon>Leotiomycetes</taxon>
        <taxon>Helotiales</taxon>
        <taxon>Hyaloscyphaceae</taxon>
        <taxon>Hyaloscypha</taxon>
        <taxon>Hyaloscypha bicolor</taxon>
    </lineage>
</organism>
<evidence type="ECO:0000259" key="2">
    <source>
        <dbReference type="Pfam" id="PF06985"/>
    </source>
</evidence>
<dbReference type="AlphaFoldDB" id="A0A2J6TBN5"/>
<proteinExistence type="predicted"/>
<reference evidence="3 4" key="1">
    <citation type="submission" date="2016-04" db="EMBL/GenBank/DDBJ databases">
        <title>A degradative enzymes factory behind the ericoid mycorrhizal symbiosis.</title>
        <authorList>
            <consortium name="DOE Joint Genome Institute"/>
            <person name="Martino E."/>
            <person name="Morin E."/>
            <person name="Grelet G."/>
            <person name="Kuo A."/>
            <person name="Kohler A."/>
            <person name="Daghino S."/>
            <person name="Barry K."/>
            <person name="Choi C."/>
            <person name="Cichocki N."/>
            <person name="Clum A."/>
            <person name="Copeland A."/>
            <person name="Hainaut M."/>
            <person name="Haridas S."/>
            <person name="Labutti K."/>
            <person name="Lindquist E."/>
            <person name="Lipzen A."/>
            <person name="Khouja H.-R."/>
            <person name="Murat C."/>
            <person name="Ohm R."/>
            <person name="Olson A."/>
            <person name="Spatafora J."/>
            <person name="Veneault-Fourrey C."/>
            <person name="Henrissat B."/>
            <person name="Grigoriev I."/>
            <person name="Martin F."/>
            <person name="Perotto S."/>
        </authorList>
    </citation>
    <scope>NUCLEOTIDE SEQUENCE [LARGE SCALE GENOMIC DNA]</scope>
    <source>
        <strain evidence="3 4">E</strain>
    </source>
</reference>
<feature type="region of interest" description="Disordered" evidence="1">
    <location>
        <begin position="1"/>
        <end position="30"/>
    </location>
</feature>
<dbReference type="OrthoDB" id="47007at2759"/>
<dbReference type="Pfam" id="PF06985">
    <property type="entry name" value="HET"/>
    <property type="match status" value="1"/>
</dbReference>
<keyword evidence="4" id="KW-1185">Reference proteome</keyword>
<gene>
    <name evidence="3" type="ORF">K444DRAFT_643019</name>
</gene>
<evidence type="ECO:0000313" key="4">
    <source>
        <dbReference type="Proteomes" id="UP000235371"/>
    </source>
</evidence>
<accession>A0A2J6TBN5</accession>
<dbReference type="InterPro" id="IPR010730">
    <property type="entry name" value="HET"/>
</dbReference>
<evidence type="ECO:0000256" key="1">
    <source>
        <dbReference type="SAM" id="MobiDB-lite"/>
    </source>
</evidence>
<dbReference type="RefSeq" id="XP_024737335.1">
    <property type="nucleotide sequence ID" value="XM_024884808.1"/>
</dbReference>
<evidence type="ECO:0000313" key="3">
    <source>
        <dbReference type="EMBL" id="PMD60431.1"/>
    </source>
</evidence>
<dbReference type="PANTHER" id="PTHR33112:SF9">
    <property type="entry name" value="HETEROKARYON INCOMPATIBILITY DOMAIN-CONTAINING PROTEIN"/>
    <property type="match status" value="1"/>
</dbReference>
<sequence>MKNTFRKLRGKKDNEEGNRRESNDARTQSGLTIQNFTRIFPCSETTSSSPSTGRLSGQGSVPFEQLAALLAAPASSTTVEEAKDLCKIPLPPLCAVCCNFDPYRTPPDHDESEGPRSWARTEYNIPESIPVGKISIQKSEDLIESAKRGCFYCSMVFAALGAVSPGWDSEKSFIHIFLAAGLPVCVRLQFGVTSTVALGKEEMLELGIELEEGQVMDFVMTVGDPNKPAIDVEIYRPQVPLDQRTVACGPLPLLPDRVVWIEANQGTGIQLVEPKDLRAKYIALSYCWDPVTPDAYLTDASTFNQRKVGMLYVDLPPLIQDIVSCARKLGIEYIWIDRLCITQDDAEDVHRQTLQMGEIYGNATLTIIAPSASSENDRILVDRGTKWQAYGLALDINGIGSLTLRFRRRTHPLGKDDTGADYGKTCTRAWCWQERLLSGRTIFYTPGALKFECHCHSIWEGFGQGVTSHSWSAKLDDISHYSWTMLVEEYTSRDITPPSDRLPAVEAVMKRIERSQGWTPLWGIWSNMLVESLGWESRESEQIGMHAARMNPGRYAPTWSWASVDGHISYVSGRPVEGFGINQVVYDLELRKLNAASGLITVVGHLVLVELSCRIEADGLSETEAGEEKELKYKYEVQGVYADASGPQGFPMKPDIALKPWSGDVNGRHISTVIRVPFGEAIPEKSWNADCLCLLVSKSRLRCLVLFLGASLLESGVWERLGMVEGLHPGIFRNSQRQTINIG</sequence>
<dbReference type="InParanoid" id="A0A2J6TBN5"/>
<feature type="compositionally biased region" description="Basic and acidic residues" evidence="1">
    <location>
        <begin position="11"/>
        <end position="24"/>
    </location>
</feature>
<name>A0A2J6TBN5_9HELO</name>
<feature type="compositionally biased region" description="Basic residues" evidence="1">
    <location>
        <begin position="1"/>
        <end position="10"/>
    </location>
</feature>
<protein>
    <submittedName>
        <fullName evidence="3">HET-domain-containing protein</fullName>
    </submittedName>
</protein>
<dbReference type="PANTHER" id="PTHR33112">
    <property type="entry name" value="DOMAIN PROTEIN, PUTATIVE-RELATED"/>
    <property type="match status" value="1"/>
</dbReference>
<feature type="domain" description="Heterokaryon incompatibility" evidence="2">
    <location>
        <begin position="281"/>
        <end position="434"/>
    </location>
</feature>
<dbReference type="EMBL" id="KZ613790">
    <property type="protein sequence ID" value="PMD60431.1"/>
    <property type="molecule type" value="Genomic_DNA"/>
</dbReference>
<dbReference type="GeneID" id="36592885"/>